<dbReference type="InterPro" id="IPR006597">
    <property type="entry name" value="Sel1-like"/>
</dbReference>
<evidence type="ECO:0000313" key="8">
    <source>
        <dbReference type="EMBL" id="CAH0367070.1"/>
    </source>
</evidence>
<keyword evidence="9" id="KW-1185">Reference proteome</keyword>
<dbReference type="PANTHER" id="PTHR11102:SF160">
    <property type="entry name" value="ERAD-ASSOCIATED E3 UBIQUITIN-PROTEIN LIGASE COMPONENT HRD3"/>
    <property type="match status" value="1"/>
</dbReference>
<keyword evidence="2 5" id="KW-0863">Zinc-finger</keyword>
<evidence type="ECO:0000256" key="2">
    <source>
        <dbReference type="ARBA" id="ARBA00022771"/>
    </source>
</evidence>
<evidence type="ECO:0000259" key="7">
    <source>
        <dbReference type="PROSITE" id="PS50865"/>
    </source>
</evidence>
<dbReference type="GO" id="GO:0008270">
    <property type="term" value="F:zinc ion binding"/>
    <property type="evidence" value="ECO:0007669"/>
    <property type="project" value="UniProtKB-KW"/>
</dbReference>
<dbReference type="Gene3D" id="1.25.40.10">
    <property type="entry name" value="Tetratricopeptide repeat domain"/>
    <property type="match status" value="1"/>
</dbReference>
<comment type="similarity">
    <text evidence="4">Belongs to the sel-1 family.</text>
</comment>
<feature type="domain" description="MYND-type" evidence="7">
    <location>
        <begin position="8"/>
        <end position="45"/>
    </location>
</feature>
<dbReference type="PROSITE" id="PS01360">
    <property type="entry name" value="ZF_MYND_1"/>
    <property type="match status" value="1"/>
</dbReference>
<dbReference type="SMART" id="SM00671">
    <property type="entry name" value="SEL1"/>
    <property type="match status" value="3"/>
</dbReference>
<dbReference type="Gene3D" id="6.10.140.2220">
    <property type="match status" value="1"/>
</dbReference>
<organism evidence="8 9">
    <name type="scientific">Pelagomonas calceolata</name>
    <dbReference type="NCBI Taxonomy" id="35677"/>
    <lineage>
        <taxon>Eukaryota</taxon>
        <taxon>Sar</taxon>
        <taxon>Stramenopiles</taxon>
        <taxon>Ochrophyta</taxon>
        <taxon>Pelagophyceae</taxon>
        <taxon>Pelagomonadales</taxon>
        <taxon>Pelagomonadaceae</taxon>
        <taxon>Pelagomonas</taxon>
    </lineage>
</organism>
<evidence type="ECO:0000256" key="6">
    <source>
        <dbReference type="SAM" id="MobiDB-lite"/>
    </source>
</evidence>
<gene>
    <name evidence="8" type="ORF">PECAL_2P00700</name>
</gene>
<feature type="region of interest" description="Disordered" evidence="6">
    <location>
        <begin position="301"/>
        <end position="327"/>
    </location>
</feature>
<dbReference type="Pfam" id="PF08238">
    <property type="entry name" value="Sel1"/>
    <property type="match status" value="3"/>
</dbReference>
<dbReference type="Pfam" id="PF01753">
    <property type="entry name" value="zf-MYND"/>
    <property type="match status" value="1"/>
</dbReference>
<evidence type="ECO:0000256" key="5">
    <source>
        <dbReference type="PROSITE-ProRule" id="PRU00134"/>
    </source>
</evidence>
<dbReference type="InterPro" id="IPR011990">
    <property type="entry name" value="TPR-like_helical_dom_sf"/>
</dbReference>
<proteinExistence type="inferred from homology"/>
<dbReference type="SUPFAM" id="SSF81901">
    <property type="entry name" value="HCP-like"/>
    <property type="match status" value="1"/>
</dbReference>
<dbReference type="SUPFAM" id="SSF144232">
    <property type="entry name" value="HIT/MYND zinc finger-like"/>
    <property type="match status" value="1"/>
</dbReference>
<comment type="caution">
    <text evidence="8">The sequence shown here is derived from an EMBL/GenBank/DDBJ whole genome shotgun (WGS) entry which is preliminary data.</text>
</comment>
<dbReference type="PANTHER" id="PTHR11102">
    <property type="entry name" value="SEL-1-LIKE PROTEIN"/>
    <property type="match status" value="1"/>
</dbReference>
<protein>
    <recommendedName>
        <fullName evidence="7">MYND-type domain-containing protein</fullName>
    </recommendedName>
</protein>
<keyword evidence="3" id="KW-0862">Zinc</keyword>
<dbReference type="InterPro" id="IPR050767">
    <property type="entry name" value="Sel1_AlgK"/>
</dbReference>
<evidence type="ECO:0000256" key="4">
    <source>
        <dbReference type="ARBA" id="ARBA00038101"/>
    </source>
</evidence>
<evidence type="ECO:0000313" key="9">
    <source>
        <dbReference type="Proteomes" id="UP000789595"/>
    </source>
</evidence>
<evidence type="ECO:0000256" key="1">
    <source>
        <dbReference type="ARBA" id="ARBA00022723"/>
    </source>
</evidence>
<dbReference type="PROSITE" id="PS50865">
    <property type="entry name" value="ZF_MYND_2"/>
    <property type="match status" value="1"/>
</dbReference>
<dbReference type="EMBL" id="CAKKNE010000002">
    <property type="protein sequence ID" value="CAH0367070.1"/>
    <property type="molecule type" value="Genomic_DNA"/>
</dbReference>
<reference evidence="8" key="1">
    <citation type="submission" date="2021-11" db="EMBL/GenBank/DDBJ databases">
        <authorList>
            <consortium name="Genoscope - CEA"/>
            <person name="William W."/>
        </authorList>
    </citation>
    <scope>NUCLEOTIDE SEQUENCE</scope>
</reference>
<evidence type="ECO:0000256" key="3">
    <source>
        <dbReference type="ARBA" id="ARBA00022833"/>
    </source>
</evidence>
<dbReference type="OrthoDB" id="57654at2759"/>
<name>A0A8J2S9M6_9STRA</name>
<sequence length="340" mass="36663">MNASTAPCAVCGKPDAKLRCGRCRSVHYCDASCQKNDWKDHKSRCAPSAPRLETFERAAPRCVSCQAFAWSIDERVGPWMCYRSCCGAYQCEACERRGAASRVGPAPPLACPRCGEAPAADDATAVARCRARADDGAEDAIYVLGATLLYGLRGRRLRPETGLKLLRKLIEAGEEDGAEPSYFIGAANYAVAQARRQKFVTWPDKVAPLLRRAAACGLARAVHELGIMYEAGDEGPKDGKEAARLAALAADAGLRDAKRTLARMYVDGEHVPRDPEKAARLIGLERTADLWRDGEGPKAPGFLFSAPRPDGEAQASRPIAKDEYSPAEMDAFFGPEGAIT</sequence>
<dbReference type="Proteomes" id="UP000789595">
    <property type="component" value="Unassembled WGS sequence"/>
</dbReference>
<keyword evidence="1" id="KW-0479">Metal-binding</keyword>
<dbReference type="InterPro" id="IPR002893">
    <property type="entry name" value="Znf_MYND"/>
</dbReference>
<accession>A0A8J2S9M6</accession>
<dbReference type="AlphaFoldDB" id="A0A8J2S9M6"/>